<dbReference type="GO" id="GO:0003677">
    <property type="term" value="F:DNA binding"/>
    <property type="evidence" value="ECO:0007669"/>
    <property type="project" value="InterPro"/>
</dbReference>
<keyword evidence="4 5" id="KW-0067">ATP-binding</keyword>
<dbReference type="PROSITE" id="PS51198">
    <property type="entry name" value="UVRD_HELICASE_ATP_BIND"/>
    <property type="match status" value="1"/>
</dbReference>
<dbReference type="STRING" id="402384.HM131_15695"/>
<dbReference type="GO" id="GO:0043138">
    <property type="term" value="F:3'-5' DNA helicase activity"/>
    <property type="evidence" value="ECO:0007669"/>
    <property type="project" value="TreeGrafter"/>
</dbReference>
<dbReference type="GO" id="GO:0005829">
    <property type="term" value="C:cytosol"/>
    <property type="evidence" value="ECO:0007669"/>
    <property type="project" value="TreeGrafter"/>
</dbReference>
<name>A0A1W5ZY64_9BACI</name>
<evidence type="ECO:0000256" key="3">
    <source>
        <dbReference type="ARBA" id="ARBA00022806"/>
    </source>
</evidence>
<dbReference type="Gene3D" id="3.40.50.300">
    <property type="entry name" value="P-loop containing nucleotide triphosphate hydrolases"/>
    <property type="match status" value="2"/>
</dbReference>
<dbReference type="GO" id="GO:0005524">
    <property type="term" value="F:ATP binding"/>
    <property type="evidence" value="ECO:0007669"/>
    <property type="project" value="UniProtKB-UniRule"/>
</dbReference>
<dbReference type="Proteomes" id="UP000192527">
    <property type="component" value="Chromosome"/>
</dbReference>
<evidence type="ECO:0000259" key="6">
    <source>
        <dbReference type="PROSITE" id="PS51198"/>
    </source>
</evidence>
<evidence type="ECO:0000256" key="1">
    <source>
        <dbReference type="ARBA" id="ARBA00022741"/>
    </source>
</evidence>
<sequence length="766" mass="89692">MDKNTVEWEEEQSRIDFITRLLSEKRQQIINDNQTAKEDIQQLRKGFWDDVTVNIDEPDEVIETYASIKQQAELLAERERSYGQFDKLVDQYGRQQHSPYFGRIDFVEDGKKESIYIGIGSLMDRKKEDFLIYDWRAPISSMYYDYSPGPARYETPEGEIEGEMELKRQFIIREGLLKGMFDTGVTIGDELLQQALGSNASAQMRGIVATIQKEQNKIIRYKQNKILMVQGVAGSGKTSAAMQRIAYLLYRDRKSITADQILLFSPNHMFMSYVSSVLPELGEENMRQMTFQEYAAGRVEHEFKVETPFEQLEYLLDHTEDRWYSDREKGIQLKAAVALKDQLDAYVKRLEDKGMLFKNITFRGRKIVSADAIKGSFYRSSGSIPNRVESVKNWLLSKLDELEAEERTKDWPEEEAAFLSKEDYLHTYKELQSHQNFDEETFDDFEREQELLTKLVVQRAMHPLRKKVANLKFIQMKKLYHQFYEIVKSNGEEHWYGVADYTQAAIEKNQLYAEDITPYLYLKDQIEGRRVNTDIRHVFVDEAQDYSPFQMKYIQQLFPNARFNLLGDYNQAIHTLFSDVPSVLEAKEVNEDTERIQLMRSYRSTKPIVEFTKPMIPGGEKIEAFNREGNKPRLHKISSDAVAEVEKTVNERLKEGYETVAVLTRTKKDAINLYDQLKNTIEARLIYKESQTFEKGVLVLPAYLAKGIEFDAVIIPDASDKTYYREEERKLFYTACTRAMHELDIFYQKEKSHFLEQIPEDLYQKI</sequence>
<evidence type="ECO:0000256" key="4">
    <source>
        <dbReference type="ARBA" id="ARBA00022840"/>
    </source>
</evidence>
<gene>
    <name evidence="7" type="ORF">HM131_15695</name>
</gene>
<dbReference type="InterPro" id="IPR048228">
    <property type="entry name" value="HelD_bacillota"/>
</dbReference>
<protein>
    <submittedName>
        <fullName evidence="7">Helicase</fullName>
    </submittedName>
</protein>
<feature type="domain" description="UvrD-like helicase ATP-binding" evidence="6">
    <location>
        <begin position="210"/>
        <end position="605"/>
    </location>
</feature>
<dbReference type="OrthoDB" id="9787585at2"/>
<proteinExistence type="predicted"/>
<keyword evidence="2 5" id="KW-0378">Hydrolase</keyword>
<evidence type="ECO:0000256" key="5">
    <source>
        <dbReference type="PROSITE-ProRule" id="PRU00560"/>
    </source>
</evidence>
<dbReference type="RefSeq" id="WP_085030662.1">
    <property type="nucleotide sequence ID" value="NZ_CP020772.1"/>
</dbReference>
<evidence type="ECO:0000256" key="2">
    <source>
        <dbReference type="ARBA" id="ARBA00022801"/>
    </source>
</evidence>
<organism evidence="7 8">
    <name type="scientific">Halobacillus mangrovi</name>
    <dbReference type="NCBI Taxonomy" id="402384"/>
    <lineage>
        <taxon>Bacteria</taxon>
        <taxon>Bacillati</taxon>
        <taxon>Bacillota</taxon>
        <taxon>Bacilli</taxon>
        <taxon>Bacillales</taxon>
        <taxon>Bacillaceae</taxon>
        <taxon>Halobacillus</taxon>
    </lineage>
</organism>
<reference evidence="7 8" key="1">
    <citation type="submission" date="2017-04" db="EMBL/GenBank/DDBJ databases">
        <title>The whole genome sequencing and assembly of Halobacillus mangrovi strain.</title>
        <authorList>
            <person name="Lee S.-J."/>
            <person name="Park M.-K."/>
            <person name="Kim J.-Y."/>
            <person name="Lee Y.-J."/>
            <person name="Yi H."/>
            <person name="Bahn Y.-S."/>
            <person name="Kim J.F."/>
            <person name="Lee D.-W."/>
        </authorList>
    </citation>
    <scope>NUCLEOTIDE SEQUENCE [LARGE SCALE GENOMIC DNA]</scope>
    <source>
        <strain evidence="7 8">KTB 131</strain>
    </source>
</reference>
<dbReference type="SUPFAM" id="SSF52540">
    <property type="entry name" value="P-loop containing nucleoside triphosphate hydrolases"/>
    <property type="match status" value="1"/>
</dbReference>
<dbReference type="GO" id="GO:0016787">
    <property type="term" value="F:hydrolase activity"/>
    <property type="evidence" value="ECO:0007669"/>
    <property type="project" value="UniProtKB-UniRule"/>
</dbReference>
<dbReference type="PANTHER" id="PTHR11070:SF17">
    <property type="entry name" value="DNA HELICASE IV"/>
    <property type="match status" value="1"/>
</dbReference>
<evidence type="ECO:0000313" key="7">
    <source>
        <dbReference type="EMBL" id="ARI78203.1"/>
    </source>
</evidence>
<keyword evidence="8" id="KW-1185">Reference proteome</keyword>
<dbReference type="Pfam" id="PF13538">
    <property type="entry name" value="UvrD_C_2"/>
    <property type="match status" value="1"/>
</dbReference>
<feature type="binding site" evidence="5">
    <location>
        <begin position="231"/>
        <end position="238"/>
    </location>
    <ligand>
        <name>ATP</name>
        <dbReference type="ChEBI" id="CHEBI:30616"/>
    </ligand>
</feature>
<accession>A0A1W5ZY64</accession>
<dbReference type="NCBIfam" id="NF041464">
    <property type="entry name" value="HelD_BACSU"/>
    <property type="match status" value="1"/>
</dbReference>
<dbReference type="AlphaFoldDB" id="A0A1W5ZY64"/>
<dbReference type="KEGG" id="hmn:HM131_15695"/>
<evidence type="ECO:0000313" key="8">
    <source>
        <dbReference type="Proteomes" id="UP000192527"/>
    </source>
</evidence>
<dbReference type="Pfam" id="PF00580">
    <property type="entry name" value="UvrD-helicase"/>
    <property type="match status" value="1"/>
</dbReference>
<dbReference type="EMBL" id="CP020772">
    <property type="protein sequence ID" value="ARI78203.1"/>
    <property type="molecule type" value="Genomic_DNA"/>
</dbReference>
<dbReference type="InterPro" id="IPR027417">
    <property type="entry name" value="P-loop_NTPase"/>
</dbReference>
<dbReference type="InterPro" id="IPR014016">
    <property type="entry name" value="UvrD-like_ATP-bd"/>
</dbReference>
<dbReference type="InterPro" id="IPR000212">
    <property type="entry name" value="DNA_helicase_UvrD/REP"/>
</dbReference>
<keyword evidence="3 5" id="KW-0347">Helicase</keyword>
<dbReference type="PANTHER" id="PTHR11070">
    <property type="entry name" value="UVRD / RECB / PCRA DNA HELICASE FAMILY MEMBER"/>
    <property type="match status" value="1"/>
</dbReference>
<dbReference type="InterPro" id="IPR027785">
    <property type="entry name" value="UvrD-like_helicase_C"/>
</dbReference>
<keyword evidence="1 5" id="KW-0547">Nucleotide-binding</keyword>
<dbReference type="GO" id="GO:0000725">
    <property type="term" value="P:recombinational repair"/>
    <property type="evidence" value="ECO:0007669"/>
    <property type="project" value="TreeGrafter"/>
</dbReference>